<dbReference type="eggNOG" id="COG0810">
    <property type="taxonomic scope" value="Bacteria"/>
</dbReference>
<sequence length="203" mass="22180">MTQNNLFSRSAITMSGAFITLILFIFMSQLVKNDQIFTGTATEAPILHFLQDIPEPTAPQKIQRLQPPAVTPRPVPTSVPQNTTPGVDSITSIAPPVMPTPTETFGREAASADAMPVIQISPQYPIAAARDGKEGFVVVEFDISTLGAVINAKVIDAEPKRIFDKAAIHAIKGWKYKPKMEQGNPVEVRKQKVRLDFSLDQAQ</sequence>
<keyword evidence="6 11" id="KW-0812">Transmembrane</keyword>
<dbReference type="KEGG" id="sdn:Sden_0905"/>
<feature type="compositionally biased region" description="Polar residues" evidence="10">
    <location>
        <begin position="78"/>
        <end position="92"/>
    </location>
</feature>
<keyword evidence="4" id="KW-1003">Cell membrane</keyword>
<evidence type="ECO:0000259" key="12">
    <source>
        <dbReference type="PROSITE" id="PS52015"/>
    </source>
</evidence>
<accession>Q12QT3</accession>
<evidence type="ECO:0000256" key="11">
    <source>
        <dbReference type="SAM" id="Phobius"/>
    </source>
</evidence>
<name>Q12QT3_SHEDO</name>
<proteinExistence type="inferred from homology"/>
<organism evidence="13 14">
    <name type="scientific">Shewanella denitrificans (strain OS217 / ATCC BAA-1090 / DSM 15013)</name>
    <dbReference type="NCBI Taxonomy" id="318161"/>
    <lineage>
        <taxon>Bacteria</taxon>
        <taxon>Pseudomonadati</taxon>
        <taxon>Pseudomonadota</taxon>
        <taxon>Gammaproteobacteria</taxon>
        <taxon>Alteromonadales</taxon>
        <taxon>Shewanellaceae</taxon>
        <taxon>Shewanella</taxon>
    </lineage>
</organism>
<reference evidence="13 14" key="1">
    <citation type="submission" date="2006-03" db="EMBL/GenBank/DDBJ databases">
        <title>Complete sequence of Shewanella denitrificans OS217.</title>
        <authorList>
            <consortium name="US DOE Joint Genome Institute"/>
            <person name="Copeland A."/>
            <person name="Lucas S."/>
            <person name="Lapidus A."/>
            <person name="Barry K."/>
            <person name="Detter J.C."/>
            <person name="Glavina del Rio T."/>
            <person name="Hammon N."/>
            <person name="Israni S."/>
            <person name="Dalin E."/>
            <person name="Tice H."/>
            <person name="Pitluck S."/>
            <person name="Brettin T."/>
            <person name="Bruce D."/>
            <person name="Han C."/>
            <person name="Tapia R."/>
            <person name="Gilna P."/>
            <person name="Kiss H."/>
            <person name="Schmutz J."/>
            <person name="Larimer F."/>
            <person name="Land M."/>
            <person name="Hauser L."/>
            <person name="Kyrpides N."/>
            <person name="Lykidis A."/>
            <person name="Richardson P."/>
        </authorList>
    </citation>
    <scope>NUCLEOTIDE SEQUENCE [LARGE SCALE GENOMIC DNA]</scope>
    <source>
        <strain evidence="14">OS217 / ATCC BAA-1090 / DSM 15013</strain>
    </source>
</reference>
<evidence type="ECO:0000313" key="14">
    <source>
        <dbReference type="Proteomes" id="UP000001982"/>
    </source>
</evidence>
<dbReference type="STRING" id="318161.Sden_0905"/>
<dbReference type="GO" id="GO:0055085">
    <property type="term" value="P:transmembrane transport"/>
    <property type="evidence" value="ECO:0007669"/>
    <property type="project" value="InterPro"/>
</dbReference>
<feature type="transmembrane region" description="Helical" evidence="11">
    <location>
        <begin position="6"/>
        <end position="26"/>
    </location>
</feature>
<keyword evidence="5" id="KW-0997">Cell inner membrane</keyword>
<gene>
    <name evidence="13" type="ordered locus">Sden_0905</name>
</gene>
<feature type="domain" description="TonB C-terminal" evidence="12">
    <location>
        <begin position="109"/>
        <end position="203"/>
    </location>
</feature>
<dbReference type="AlphaFoldDB" id="Q12QT3"/>
<evidence type="ECO:0000256" key="1">
    <source>
        <dbReference type="ARBA" id="ARBA00004383"/>
    </source>
</evidence>
<feature type="region of interest" description="Disordered" evidence="10">
    <location>
        <begin position="67"/>
        <end position="95"/>
    </location>
</feature>
<evidence type="ECO:0000256" key="3">
    <source>
        <dbReference type="ARBA" id="ARBA00022448"/>
    </source>
</evidence>
<dbReference type="HOGENOM" id="CLU_108529_1_0_6"/>
<dbReference type="InterPro" id="IPR006260">
    <property type="entry name" value="TonB/TolA_C"/>
</dbReference>
<keyword evidence="9 11" id="KW-0472">Membrane</keyword>
<comment type="similarity">
    <text evidence="2">Belongs to the TonB family.</text>
</comment>
<dbReference type="OrthoDB" id="1628901at2"/>
<evidence type="ECO:0000256" key="2">
    <source>
        <dbReference type="ARBA" id="ARBA00006555"/>
    </source>
</evidence>
<dbReference type="RefSeq" id="WP_011495357.1">
    <property type="nucleotide sequence ID" value="NC_007954.1"/>
</dbReference>
<dbReference type="InterPro" id="IPR051045">
    <property type="entry name" value="TonB-dependent_transducer"/>
</dbReference>
<evidence type="ECO:0000256" key="9">
    <source>
        <dbReference type="ARBA" id="ARBA00023136"/>
    </source>
</evidence>
<evidence type="ECO:0000256" key="6">
    <source>
        <dbReference type="ARBA" id="ARBA00022692"/>
    </source>
</evidence>
<dbReference type="PANTHER" id="PTHR33446:SF14">
    <property type="entry name" value="PROTEIN TONB"/>
    <property type="match status" value="1"/>
</dbReference>
<protein>
    <submittedName>
        <fullName evidence="13">TonB-like protein</fullName>
    </submittedName>
</protein>
<evidence type="ECO:0000256" key="4">
    <source>
        <dbReference type="ARBA" id="ARBA00022475"/>
    </source>
</evidence>
<keyword evidence="8 11" id="KW-1133">Transmembrane helix</keyword>
<evidence type="ECO:0000256" key="8">
    <source>
        <dbReference type="ARBA" id="ARBA00022989"/>
    </source>
</evidence>
<dbReference type="EMBL" id="CP000302">
    <property type="protein sequence ID" value="ABE54193.1"/>
    <property type="molecule type" value="Genomic_DNA"/>
</dbReference>
<dbReference type="NCBIfam" id="TIGR01352">
    <property type="entry name" value="tonB_Cterm"/>
    <property type="match status" value="1"/>
</dbReference>
<comment type="subcellular location">
    <subcellularLocation>
        <location evidence="1">Cell inner membrane</location>
        <topology evidence="1">Single-pass membrane protein</topology>
        <orientation evidence="1">Periplasmic side</orientation>
    </subcellularLocation>
</comment>
<dbReference type="GO" id="GO:0005886">
    <property type="term" value="C:plasma membrane"/>
    <property type="evidence" value="ECO:0007669"/>
    <property type="project" value="UniProtKB-SubCell"/>
</dbReference>
<evidence type="ECO:0000256" key="10">
    <source>
        <dbReference type="SAM" id="MobiDB-lite"/>
    </source>
</evidence>
<dbReference type="Pfam" id="PF03544">
    <property type="entry name" value="TonB_C"/>
    <property type="match status" value="1"/>
</dbReference>
<dbReference type="Gene3D" id="3.30.1150.10">
    <property type="match status" value="1"/>
</dbReference>
<dbReference type="SUPFAM" id="SSF74653">
    <property type="entry name" value="TolA/TonB C-terminal domain"/>
    <property type="match status" value="1"/>
</dbReference>
<dbReference type="Proteomes" id="UP000001982">
    <property type="component" value="Chromosome"/>
</dbReference>
<dbReference type="FunFam" id="3.30.1150.10:FF:000006">
    <property type="entry name" value="Protein TonB"/>
    <property type="match status" value="1"/>
</dbReference>
<dbReference type="PANTHER" id="PTHR33446">
    <property type="entry name" value="PROTEIN TONB-RELATED"/>
    <property type="match status" value="1"/>
</dbReference>
<keyword evidence="14" id="KW-1185">Reference proteome</keyword>
<keyword evidence="7" id="KW-0653">Protein transport</keyword>
<dbReference type="GO" id="GO:0015031">
    <property type="term" value="P:protein transport"/>
    <property type="evidence" value="ECO:0007669"/>
    <property type="project" value="UniProtKB-KW"/>
</dbReference>
<keyword evidence="3" id="KW-0813">Transport</keyword>
<evidence type="ECO:0000256" key="5">
    <source>
        <dbReference type="ARBA" id="ARBA00022519"/>
    </source>
</evidence>
<evidence type="ECO:0000256" key="7">
    <source>
        <dbReference type="ARBA" id="ARBA00022927"/>
    </source>
</evidence>
<dbReference type="InterPro" id="IPR037682">
    <property type="entry name" value="TonB_C"/>
</dbReference>
<evidence type="ECO:0000313" key="13">
    <source>
        <dbReference type="EMBL" id="ABE54193.1"/>
    </source>
</evidence>
<dbReference type="PROSITE" id="PS52015">
    <property type="entry name" value="TONB_CTD"/>
    <property type="match status" value="1"/>
</dbReference>